<feature type="transmembrane region" description="Helical" evidence="6">
    <location>
        <begin position="298"/>
        <end position="324"/>
    </location>
</feature>
<feature type="transmembrane region" description="Helical" evidence="6">
    <location>
        <begin position="345"/>
        <end position="366"/>
    </location>
</feature>
<evidence type="ECO:0000256" key="5">
    <source>
        <dbReference type="ARBA" id="ARBA00023136"/>
    </source>
</evidence>
<organism evidence="7 8">
    <name type="scientific">Ktedonospora formicarum</name>
    <dbReference type="NCBI Taxonomy" id="2778364"/>
    <lineage>
        <taxon>Bacteria</taxon>
        <taxon>Bacillati</taxon>
        <taxon>Chloroflexota</taxon>
        <taxon>Ktedonobacteria</taxon>
        <taxon>Ktedonobacterales</taxon>
        <taxon>Ktedonobacteraceae</taxon>
        <taxon>Ktedonospora</taxon>
    </lineage>
</organism>
<keyword evidence="3 6" id="KW-0812">Transmembrane</keyword>
<proteinExistence type="predicted"/>
<gene>
    <name evidence="7" type="ORF">KSX_09930</name>
</gene>
<feature type="transmembrane region" description="Helical" evidence="6">
    <location>
        <begin position="135"/>
        <end position="157"/>
    </location>
</feature>
<evidence type="ECO:0000313" key="8">
    <source>
        <dbReference type="Proteomes" id="UP000612362"/>
    </source>
</evidence>
<evidence type="ECO:0000256" key="4">
    <source>
        <dbReference type="ARBA" id="ARBA00022989"/>
    </source>
</evidence>
<feature type="transmembrane region" description="Helical" evidence="6">
    <location>
        <begin position="25"/>
        <end position="45"/>
    </location>
</feature>
<dbReference type="RefSeq" id="WP_220192329.1">
    <property type="nucleotide sequence ID" value="NZ_BNJF01000001.1"/>
</dbReference>
<sequence length="678" mass="73901">MAQESVASATSHVAHEGDEHNTKNMLGPLLCWAVVFADIGTSVYYTPGILYKSVQGLAGFFVFLTMTVFVLLTLKYAEVTHRYPQGGGVVTVGAQALNPWFGALGGMFILVDYFLTASISSLSGIQYLNVVIPSLTPYILWVTVAVVILLGMLNWVGISESAKVSLVGAIIAFVSDIAILVTVFSHISFGQFLELFPKMFANQSLTGLALLTGFANAFLAFSGLESISQLSPVMKRPHKKVAGQALFLVVITIGLTSPLLTLFSTLLLPQYVANDATSGQIISLLAGNWGNLALQIEVAISASALLVFASNTAIIGAYHVFMALSRMGFLPEVILSRNKLRGTPHFSIALATFIPVAILIAVNGNINLLGDMYAFGLLGAFTLTCLGLDVVRTRDWRKAIAARKRQANLAVSATQSNGSNQIGAADITSTHDLQLSHVEPVNNIQAPTSNGTAKQLQEVQKETRGWWFKIDYVLGILTTLLVTIAWVTNLIFKRDATLFGGSITIVGMAIAYIYHTRSSKVTGRVVVPVVVTRVEERMPNSILAVLKPGDEENEAVIHSAINNNDQHRPVVFLYLSDHKPRTQVPRMMEIVDPYLEDEQARSSFGKAESAALKAKLPTRKYIYIQGGPEVATRVWQMLHPHDTIVAADNNERLKDINPDRIRYEVTPEGKVAHLLKRW</sequence>
<dbReference type="InterPro" id="IPR050367">
    <property type="entry name" value="APC_superfamily"/>
</dbReference>
<feature type="transmembrane region" description="Helical" evidence="6">
    <location>
        <begin position="164"/>
        <end position="185"/>
    </location>
</feature>
<dbReference type="Pfam" id="PF13520">
    <property type="entry name" value="AA_permease_2"/>
    <property type="match status" value="1"/>
</dbReference>
<evidence type="ECO:0000256" key="1">
    <source>
        <dbReference type="ARBA" id="ARBA00004651"/>
    </source>
</evidence>
<keyword evidence="8" id="KW-1185">Reference proteome</keyword>
<evidence type="ECO:0000256" key="3">
    <source>
        <dbReference type="ARBA" id="ARBA00022692"/>
    </source>
</evidence>
<dbReference type="AlphaFoldDB" id="A0A8J3MS02"/>
<feature type="transmembrane region" description="Helical" evidence="6">
    <location>
        <begin position="245"/>
        <end position="268"/>
    </location>
</feature>
<keyword evidence="4 6" id="KW-1133">Transmembrane helix</keyword>
<comment type="subcellular location">
    <subcellularLocation>
        <location evidence="1">Cell membrane</location>
        <topology evidence="1">Multi-pass membrane protein</topology>
    </subcellularLocation>
</comment>
<dbReference type="PANTHER" id="PTHR42770">
    <property type="entry name" value="AMINO ACID TRANSPORTER-RELATED"/>
    <property type="match status" value="1"/>
</dbReference>
<protein>
    <recommendedName>
        <fullName evidence="9">APC family permease</fullName>
    </recommendedName>
</protein>
<evidence type="ECO:0000313" key="7">
    <source>
        <dbReference type="EMBL" id="GHO42830.1"/>
    </source>
</evidence>
<dbReference type="EMBL" id="BNJF01000001">
    <property type="protein sequence ID" value="GHO42830.1"/>
    <property type="molecule type" value="Genomic_DNA"/>
</dbReference>
<reference evidence="7" key="1">
    <citation type="submission" date="2020-10" db="EMBL/GenBank/DDBJ databases">
        <title>Taxonomic study of unclassified bacteria belonging to the class Ktedonobacteria.</title>
        <authorList>
            <person name="Yabe S."/>
            <person name="Wang C.M."/>
            <person name="Zheng Y."/>
            <person name="Sakai Y."/>
            <person name="Cavaletti L."/>
            <person name="Monciardini P."/>
            <person name="Donadio S."/>
        </authorList>
    </citation>
    <scope>NUCLEOTIDE SEQUENCE</scope>
    <source>
        <strain evidence="7">SOSP1-1</strain>
    </source>
</reference>
<feature type="transmembrane region" description="Helical" evidence="6">
    <location>
        <begin position="57"/>
        <end position="77"/>
    </location>
</feature>
<feature type="transmembrane region" description="Helical" evidence="6">
    <location>
        <begin position="498"/>
        <end position="514"/>
    </location>
</feature>
<dbReference type="InterPro" id="IPR002293">
    <property type="entry name" value="AA/rel_permease1"/>
</dbReference>
<dbReference type="Gene3D" id="1.20.1740.10">
    <property type="entry name" value="Amino acid/polyamine transporter I"/>
    <property type="match status" value="1"/>
</dbReference>
<evidence type="ECO:0000256" key="2">
    <source>
        <dbReference type="ARBA" id="ARBA00022475"/>
    </source>
</evidence>
<comment type="caution">
    <text evidence="7">The sequence shown here is derived from an EMBL/GenBank/DDBJ whole genome shotgun (WGS) entry which is preliminary data.</text>
</comment>
<dbReference type="GO" id="GO:0022857">
    <property type="term" value="F:transmembrane transporter activity"/>
    <property type="evidence" value="ECO:0007669"/>
    <property type="project" value="InterPro"/>
</dbReference>
<evidence type="ECO:0000256" key="6">
    <source>
        <dbReference type="SAM" id="Phobius"/>
    </source>
</evidence>
<accession>A0A8J3MS02</accession>
<name>A0A8J3MS02_9CHLR</name>
<feature type="transmembrane region" description="Helical" evidence="6">
    <location>
        <begin position="470"/>
        <end position="492"/>
    </location>
</feature>
<evidence type="ECO:0008006" key="9">
    <source>
        <dbReference type="Google" id="ProtNLM"/>
    </source>
</evidence>
<dbReference type="GO" id="GO:0005886">
    <property type="term" value="C:plasma membrane"/>
    <property type="evidence" value="ECO:0007669"/>
    <property type="project" value="UniProtKB-SubCell"/>
</dbReference>
<keyword evidence="2" id="KW-1003">Cell membrane</keyword>
<keyword evidence="5 6" id="KW-0472">Membrane</keyword>
<feature type="transmembrane region" description="Helical" evidence="6">
    <location>
        <begin position="372"/>
        <end position="391"/>
    </location>
</feature>
<dbReference type="PANTHER" id="PTHR42770:SF7">
    <property type="entry name" value="MEMBRANE PROTEIN"/>
    <property type="match status" value="1"/>
</dbReference>
<dbReference type="Proteomes" id="UP000612362">
    <property type="component" value="Unassembled WGS sequence"/>
</dbReference>
<feature type="transmembrane region" description="Helical" evidence="6">
    <location>
        <begin position="205"/>
        <end position="224"/>
    </location>
</feature>
<feature type="transmembrane region" description="Helical" evidence="6">
    <location>
        <begin position="89"/>
        <end position="115"/>
    </location>
</feature>